<dbReference type="EMBL" id="CAJNOK010016134">
    <property type="protein sequence ID" value="CAF1239202.1"/>
    <property type="molecule type" value="Genomic_DNA"/>
</dbReference>
<sequence length="160" mass="18660">MSLSYLQKQWSEQRILYFGYPQTVQPLTTPADISFDSNVIKSDVWSLPEENQVIPHKNLGLKIGKYKLLLIGLGIGLAVCVITLIPILVVWLKPETRRLTESADFINVLDVTEKKLDINHNHQKESKTLPDSKWIRTRTLMLRTRRPRFAYPWEESEMRL</sequence>
<dbReference type="Proteomes" id="UP000677228">
    <property type="component" value="Unassembled WGS sequence"/>
</dbReference>
<protein>
    <submittedName>
        <fullName evidence="2">Uncharacterized protein</fullName>
    </submittedName>
</protein>
<comment type="caution">
    <text evidence="2">The sequence shown here is derived from an EMBL/GenBank/DDBJ whole genome shotgun (WGS) entry which is preliminary data.</text>
</comment>
<evidence type="ECO:0000313" key="3">
    <source>
        <dbReference type="EMBL" id="CAF4046634.1"/>
    </source>
</evidence>
<organism evidence="2 4">
    <name type="scientific">Didymodactylos carnosus</name>
    <dbReference type="NCBI Taxonomy" id="1234261"/>
    <lineage>
        <taxon>Eukaryota</taxon>
        <taxon>Metazoa</taxon>
        <taxon>Spiralia</taxon>
        <taxon>Gnathifera</taxon>
        <taxon>Rotifera</taxon>
        <taxon>Eurotatoria</taxon>
        <taxon>Bdelloidea</taxon>
        <taxon>Philodinida</taxon>
        <taxon>Philodinidae</taxon>
        <taxon>Didymodactylos</taxon>
    </lineage>
</organism>
<name>A0A8S2ERY9_9BILA</name>
<reference evidence="2" key="1">
    <citation type="submission" date="2021-02" db="EMBL/GenBank/DDBJ databases">
        <authorList>
            <person name="Nowell W R."/>
        </authorList>
    </citation>
    <scope>NUCLEOTIDE SEQUENCE</scope>
</reference>
<accession>A0A8S2ERY9</accession>
<feature type="transmembrane region" description="Helical" evidence="1">
    <location>
        <begin position="68"/>
        <end position="92"/>
    </location>
</feature>
<evidence type="ECO:0000313" key="2">
    <source>
        <dbReference type="EMBL" id="CAF1239202.1"/>
    </source>
</evidence>
<dbReference type="EMBL" id="CAJOBA010037678">
    <property type="protein sequence ID" value="CAF4046634.1"/>
    <property type="molecule type" value="Genomic_DNA"/>
</dbReference>
<keyword evidence="1" id="KW-0812">Transmembrane</keyword>
<evidence type="ECO:0000313" key="4">
    <source>
        <dbReference type="Proteomes" id="UP000677228"/>
    </source>
</evidence>
<dbReference type="Proteomes" id="UP000682733">
    <property type="component" value="Unassembled WGS sequence"/>
</dbReference>
<evidence type="ECO:0000256" key="1">
    <source>
        <dbReference type="SAM" id="Phobius"/>
    </source>
</evidence>
<proteinExistence type="predicted"/>
<keyword evidence="1" id="KW-1133">Transmembrane helix</keyword>
<dbReference type="AlphaFoldDB" id="A0A8S2ERY9"/>
<keyword evidence="1" id="KW-0472">Membrane</keyword>
<gene>
    <name evidence="2" type="ORF">OVA965_LOCUS25743</name>
    <name evidence="3" type="ORF">TMI583_LOCUS26472</name>
</gene>